<proteinExistence type="predicted"/>
<dbReference type="Proteomes" id="UP001148629">
    <property type="component" value="Unassembled WGS sequence"/>
</dbReference>
<reference evidence="1" key="1">
    <citation type="submission" date="2022-08" db="EMBL/GenBank/DDBJ databases">
        <title>Genome Sequence of Fusarium decemcellulare.</title>
        <authorList>
            <person name="Buettner E."/>
        </authorList>
    </citation>
    <scope>NUCLEOTIDE SEQUENCE</scope>
    <source>
        <strain evidence="1">Babe19</strain>
    </source>
</reference>
<gene>
    <name evidence="1" type="ORF">NM208_g3973</name>
</gene>
<keyword evidence="2" id="KW-1185">Reference proteome</keyword>
<evidence type="ECO:0000313" key="1">
    <source>
        <dbReference type="EMBL" id="KAJ3542676.1"/>
    </source>
</evidence>
<sequence>MLNMGLFHGWVFRISQSRPNVRRKRTKVLGPIATTGKDLDSDNRLILEEQSGHYRPLVLSSKQNRQSSLKATRLRKPSSKKQPRPFILNHVCQCSGTHHGPIGFADCAAWTVAQPLDNCELLATSNKIPLAQLVRHNPSLANNCSTTAGYSYCIDKVLRVKSNEKHNELRVRADGSKAQRMPEVIEYLFLRRAISALPTIIEHWNTRFTPMFRAIPYADFGDYLVRSRDGMWYYVHVSTAELAEHIACNLELFNDKVAKWKGLSASPMTCECWGDECCRSDEVCDNSELKRLKRSPSMANRRYGTLELPDGHHSELVPRAADYPWTSSRDGVGYSGTYPLIANPGPSDYSFEDPMWQEVFGMSLVDDCTLTFIRDSNYKEIKEYLEAGGSGADIAKYAHVEHWVEKNMIAKFTADVIAQTLPSGAAFQTAASIHLDFFVKYMTTEQLDLQNVPTVPGADNVLKPKDRLMHALGSKKNSKGFMLLQGSINNLKEGILKGDDPVAKRKIAKALKENPRLFLTRLRMVFGSIGYINEATALEKGEATLKAIRWELYQYQQAWNKANGQNADLVAAWDEWYLNYMKTRLDAARTWLITWATTGRDFWKDKTDKDSKTATRVCQVYLNRAKGLGGFNNHGYPQGTPTPPPFFT</sequence>
<protein>
    <submittedName>
        <fullName evidence="1">Uncharacterized protein</fullName>
    </submittedName>
</protein>
<evidence type="ECO:0000313" key="2">
    <source>
        <dbReference type="Proteomes" id="UP001148629"/>
    </source>
</evidence>
<name>A0ACC1SMG3_9HYPO</name>
<dbReference type="EMBL" id="JANRMS010000282">
    <property type="protein sequence ID" value="KAJ3542676.1"/>
    <property type="molecule type" value="Genomic_DNA"/>
</dbReference>
<accession>A0ACC1SMG3</accession>
<comment type="caution">
    <text evidence="1">The sequence shown here is derived from an EMBL/GenBank/DDBJ whole genome shotgun (WGS) entry which is preliminary data.</text>
</comment>
<organism evidence="1 2">
    <name type="scientific">Fusarium decemcellulare</name>
    <dbReference type="NCBI Taxonomy" id="57161"/>
    <lineage>
        <taxon>Eukaryota</taxon>
        <taxon>Fungi</taxon>
        <taxon>Dikarya</taxon>
        <taxon>Ascomycota</taxon>
        <taxon>Pezizomycotina</taxon>
        <taxon>Sordariomycetes</taxon>
        <taxon>Hypocreomycetidae</taxon>
        <taxon>Hypocreales</taxon>
        <taxon>Nectriaceae</taxon>
        <taxon>Fusarium</taxon>
        <taxon>Fusarium decemcellulare species complex</taxon>
    </lineage>
</organism>